<proteinExistence type="predicted"/>
<comment type="caution">
    <text evidence="2">The sequence shown here is derived from an EMBL/GenBank/DDBJ whole genome shotgun (WGS) entry which is preliminary data.</text>
</comment>
<dbReference type="OrthoDB" id="1119595at2"/>
<dbReference type="SUPFAM" id="SSF53335">
    <property type="entry name" value="S-adenosyl-L-methionine-dependent methyltransferases"/>
    <property type="match status" value="1"/>
</dbReference>
<dbReference type="Gene3D" id="3.40.50.150">
    <property type="entry name" value="Vaccinia Virus protein VP39"/>
    <property type="match status" value="1"/>
</dbReference>
<dbReference type="CDD" id="cd02440">
    <property type="entry name" value="AdoMet_MTases"/>
    <property type="match status" value="1"/>
</dbReference>
<gene>
    <name evidence="2" type="ORF">BV912_09460</name>
</gene>
<dbReference type="PANTHER" id="PTHR43861">
    <property type="entry name" value="TRANS-ACONITATE 2-METHYLTRANSFERASE-RELATED"/>
    <property type="match status" value="1"/>
</dbReference>
<accession>A0A1X3DGZ7</accession>
<feature type="domain" description="Methyltransferase type 11" evidence="1">
    <location>
        <begin position="41"/>
        <end position="128"/>
    </location>
</feature>
<evidence type="ECO:0000313" key="2">
    <source>
        <dbReference type="EMBL" id="OSI18971.1"/>
    </source>
</evidence>
<dbReference type="AlphaFoldDB" id="A0A1X3DGZ7"/>
<dbReference type="RefSeq" id="WP_096777449.1">
    <property type="nucleotide sequence ID" value="NZ_MTAB01000023.1"/>
</dbReference>
<dbReference type="PANTHER" id="PTHR43861:SF1">
    <property type="entry name" value="TRANS-ACONITATE 2-METHYLTRANSFERASE"/>
    <property type="match status" value="1"/>
</dbReference>
<evidence type="ECO:0000313" key="3">
    <source>
        <dbReference type="Proteomes" id="UP000193303"/>
    </source>
</evidence>
<protein>
    <recommendedName>
        <fullName evidence="1">Methyltransferase type 11 domain-containing protein</fullName>
    </recommendedName>
</protein>
<reference evidence="3" key="1">
    <citation type="submission" date="2017-01" db="EMBL/GenBank/DDBJ databases">
        <authorList>
            <person name="Mah S.A."/>
            <person name="Swanson W.J."/>
            <person name="Moy G.W."/>
            <person name="Vacquier V.D."/>
        </authorList>
    </citation>
    <scope>NUCLEOTIDE SEQUENCE [LARGE SCALE GENOMIC DNA]</scope>
    <source>
        <strain evidence="3">124861</strain>
    </source>
</reference>
<dbReference type="EMBL" id="MTAB01000023">
    <property type="protein sequence ID" value="OSI18971.1"/>
    <property type="molecule type" value="Genomic_DNA"/>
</dbReference>
<dbReference type="InterPro" id="IPR013216">
    <property type="entry name" value="Methyltransf_11"/>
</dbReference>
<organism evidence="2 3">
    <name type="scientific">Neisseria dumasiana</name>
    <dbReference type="NCBI Taxonomy" id="1931275"/>
    <lineage>
        <taxon>Bacteria</taxon>
        <taxon>Pseudomonadati</taxon>
        <taxon>Pseudomonadota</taxon>
        <taxon>Betaproteobacteria</taxon>
        <taxon>Neisseriales</taxon>
        <taxon>Neisseriaceae</taxon>
        <taxon>Neisseria</taxon>
    </lineage>
</organism>
<dbReference type="GO" id="GO:0008757">
    <property type="term" value="F:S-adenosylmethionine-dependent methyltransferase activity"/>
    <property type="evidence" value="ECO:0007669"/>
    <property type="project" value="InterPro"/>
</dbReference>
<dbReference type="Pfam" id="PF08241">
    <property type="entry name" value="Methyltransf_11"/>
    <property type="match status" value="1"/>
</dbReference>
<name>A0A1X3DGZ7_9NEIS</name>
<evidence type="ECO:0000259" key="1">
    <source>
        <dbReference type="Pfam" id="PF08241"/>
    </source>
</evidence>
<dbReference type="Proteomes" id="UP000193303">
    <property type="component" value="Unassembled WGS sequence"/>
</dbReference>
<sequence length="252" mass="27304">MNQSPSQHWQAQSYAEHARFVADYGTPLLELLSPQPHERILDLGCGDGVLTQQIAQTGCKVVGLDGSADFVAAARGLGIDAVLGDGQQLDFDQEFDAVFSNAALHWMVDAEAVVRGMARALKKGGRLVAEFGGEGNIATIQTALTESLAAHGLQPRPCWYFPSENAYRTLLEKHGFNVQHIGLYPRPTPLPTGMAGWLATFAAPILPANINNETRRQVLESTVAMVEQVLPKENGQTVADYMRLRVLAVKAV</sequence>
<dbReference type="InterPro" id="IPR029063">
    <property type="entry name" value="SAM-dependent_MTases_sf"/>
</dbReference>